<reference evidence="6" key="1">
    <citation type="journal article" date="2014" name="Front. Microbiol.">
        <title>High frequency of phylogenetically diverse reductive dehalogenase-homologous genes in deep subseafloor sedimentary metagenomes.</title>
        <authorList>
            <person name="Kawai M."/>
            <person name="Futagami T."/>
            <person name="Toyoda A."/>
            <person name="Takaki Y."/>
            <person name="Nishi S."/>
            <person name="Hori S."/>
            <person name="Arai W."/>
            <person name="Tsubouchi T."/>
            <person name="Morono Y."/>
            <person name="Uchiyama I."/>
            <person name="Ito T."/>
            <person name="Fujiyama A."/>
            <person name="Inagaki F."/>
            <person name="Takami H."/>
        </authorList>
    </citation>
    <scope>NUCLEOTIDE SEQUENCE</scope>
    <source>
        <strain evidence="6">Expedition CK06-06</strain>
    </source>
</reference>
<accession>X1A506</accession>
<evidence type="ECO:0000256" key="2">
    <source>
        <dbReference type="ARBA" id="ARBA00022801"/>
    </source>
</evidence>
<name>X1A506_9ZZZZ</name>
<evidence type="ECO:0000256" key="1">
    <source>
        <dbReference type="ARBA" id="ARBA00022664"/>
    </source>
</evidence>
<proteinExistence type="predicted"/>
<comment type="catalytic activity">
    <reaction evidence="4">
        <text>a 5'-end triphospho-ribonucleoside in mRNA + H2O = a 5'-end diphospho-ribonucleoside in mRNA + phosphate + H(+)</text>
        <dbReference type="Rhea" id="RHEA:67004"/>
        <dbReference type="Rhea" id="RHEA-COMP:17164"/>
        <dbReference type="Rhea" id="RHEA-COMP:17165"/>
        <dbReference type="ChEBI" id="CHEBI:15377"/>
        <dbReference type="ChEBI" id="CHEBI:15378"/>
        <dbReference type="ChEBI" id="CHEBI:43474"/>
        <dbReference type="ChEBI" id="CHEBI:167616"/>
        <dbReference type="ChEBI" id="CHEBI:167618"/>
        <dbReference type="EC" id="3.6.1.74"/>
    </reaction>
    <physiologicalReaction direction="left-to-right" evidence="4">
        <dbReference type="Rhea" id="RHEA:67005"/>
    </physiologicalReaction>
</comment>
<dbReference type="AlphaFoldDB" id="X1A506"/>
<organism evidence="6">
    <name type="scientific">marine sediment metagenome</name>
    <dbReference type="NCBI Taxonomy" id="412755"/>
    <lineage>
        <taxon>unclassified sequences</taxon>
        <taxon>metagenomes</taxon>
        <taxon>ecological metagenomes</taxon>
    </lineage>
</organism>
<feature type="domain" description="mRNA triphosphatase Cet1-like" evidence="5">
    <location>
        <begin position="88"/>
        <end position="170"/>
    </location>
</feature>
<dbReference type="InterPro" id="IPR033469">
    <property type="entry name" value="CYTH-like_dom_sf"/>
</dbReference>
<protein>
    <recommendedName>
        <fullName evidence="3">mRNA 5'-phosphatase</fullName>
        <ecNumber evidence="3">3.6.1.74</ecNumber>
    </recommendedName>
</protein>
<evidence type="ECO:0000313" key="6">
    <source>
        <dbReference type="EMBL" id="GAG55276.1"/>
    </source>
</evidence>
<dbReference type="GO" id="GO:0006397">
    <property type="term" value="P:mRNA processing"/>
    <property type="evidence" value="ECO:0007669"/>
    <property type="project" value="UniProtKB-KW"/>
</dbReference>
<dbReference type="GO" id="GO:0140818">
    <property type="term" value="F:mRNA 5'-triphosphate monophosphatase activity"/>
    <property type="evidence" value="ECO:0007669"/>
    <property type="project" value="UniProtKB-EC"/>
</dbReference>
<dbReference type="GO" id="GO:0004651">
    <property type="term" value="F:polynucleotide 5'-phosphatase activity"/>
    <property type="evidence" value="ECO:0007669"/>
    <property type="project" value="InterPro"/>
</dbReference>
<keyword evidence="1" id="KW-0507">mRNA processing</keyword>
<evidence type="ECO:0000256" key="4">
    <source>
        <dbReference type="ARBA" id="ARBA00047740"/>
    </source>
</evidence>
<dbReference type="Pfam" id="PF02940">
    <property type="entry name" value="mRNA_triPase"/>
    <property type="match status" value="1"/>
</dbReference>
<sequence length="241" mass="27930">MLTAGIKQRINSTYAEYNDGTVELEVRFGRLTNRGFAPGVTRQVFNRIRDYFNNRAQVVETKTTDYISQNVRKTVTVPVGDESPQTIWITKDRLWNQEDKNYGMRYSMSREVPIQPVPEFVPEIIREKNRYSYSVFRDMVRIDITMVDMVQGLQGGRHNDETRFEVEVELVNPLGLDSFDKALIVTLQRVLDTIVLYNNNEANSVINFVNTLLGSRKRGIMDHYPLVQARNLKLKDMVWGG</sequence>
<dbReference type="InterPro" id="IPR004206">
    <property type="entry name" value="mRNA_triPase_Cet1"/>
</dbReference>
<dbReference type="Gene3D" id="3.20.100.10">
    <property type="entry name" value="mRNA triphosphatase Cet1-like"/>
    <property type="match status" value="1"/>
</dbReference>
<evidence type="ECO:0000259" key="5">
    <source>
        <dbReference type="Pfam" id="PF02940"/>
    </source>
</evidence>
<feature type="non-terminal residue" evidence="6">
    <location>
        <position position="241"/>
    </location>
</feature>
<comment type="caution">
    <text evidence="6">The sequence shown here is derived from an EMBL/GenBank/DDBJ whole genome shotgun (WGS) entry which is preliminary data.</text>
</comment>
<dbReference type="SUPFAM" id="SSF55154">
    <property type="entry name" value="CYTH-like phosphatases"/>
    <property type="match status" value="1"/>
</dbReference>
<keyword evidence="2" id="KW-0378">Hydrolase</keyword>
<gene>
    <name evidence="6" type="ORF">S01H4_16516</name>
</gene>
<dbReference type="EMBL" id="BART01007246">
    <property type="protein sequence ID" value="GAG55276.1"/>
    <property type="molecule type" value="Genomic_DNA"/>
</dbReference>
<dbReference type="InterPro" id="IPR037009">
    <property type="entry name" value="mRNA_triPase_Cet1_sf"/>
</dbReference>
<dbReference type="EC" id="3.6.1.74" evidence="3"/>
<evidence type="ECO:0000256" key="3">
    <source>
        <dbReference type="ARBA" id="ARBA00035028"/>
    </source>
</evidence>